<dbReference type="InParanoid" id="A0A067MFK7"/>
<evidence type="ECO:0000313" key="4">
    <source>
        <dbReference type="Proteomes" id="UP000027195"/>
    </source>
</evidence>
<proteinExistence type="predicted"/>
<feature type="compositionally biased region" description="Low complexity" evidence="2">
    <location>
        <begin position="816"/>
        <end position="852"/>
    </location>
</feature>
<dbReference type="STRING" id="930990.A0A067MFK7"/>
<evidence type="ECO:0000256" key="1">
    <source>
        <dbReference type="SAM" id="Coils"/>
    </source>
</evidence>
<name>A0A067MFK7_BOTB1</name>
<dbReference type="Proteomes" id="UP000027195">
    <property type="component" value="Unassembled WGS sequence"/>
</dbReference>
<feature type="compositionally biased region" description="Low complexity" evidence="2">
    <location>
        <begin position="919"/>
        <end position="931"/>
    </location>
</feature>
<accession>A0A067MFK7</accession>
<reference evidence="4" key="1">
    <citation type="journal article" date="2014" name="Proc. Natl. Acad. Sci. U.S.A.">
        <title>Extensive sampling of basidiomycete genomes demonstrates inadequacy of the white-rot/brown-rot paradigm for wood decay fungi.</title>
        <authorList>
            <person name="Riley R."/>
            <person name="Salamov A.A."/>
            <person name="Brown D.W."/>
            <person name="Nagy L.G."/>
            <person name="Floudas D."/>
            <person name="Held B.W."/>
            <person name="Levasseur A."/>
            <person name="Lombard V."/>
            <person name="Morin E."/>
            <person name="Otillar R."/>
            <person name="Lindquist E.A."/>
            <person name="Sun H."/>
            <person name="LaButti K.M."/>
            <person name="Schmutz J."/>
            <person name="Jabbour D."/>
            <person name="Luo H."/>
            <person name="Baker S.E."/>
            <person name="Pisabarro A.G."/>
            <person name="Walton J.D."/>
            <person name="Blanchette R.A."/>
            <person name="Henrissat B."/>
            <person name="Martin F."/>
            <person name="Cullen D."/>
            <person name="Hibbett D.S."/>
            <person name="Grigoriev I.V."/>
        </authorList>
    </citation>
    <scope>NUCLEOTIDE SEQUENCE [LARGE SCALE GENOMIC DNA]</scope>
    <source>
        <strain evidence="4">FD-172 SS1</strain>
    </source>
</reference>
<evidence type="ECO:0000256" key="2">
    <source>
        <dbReference type="SAM" id="MobiDB-lite"/>
    </source>
</evidence>
<dbReference type="GO" id="GO:0032007">
    <property type="term" value="P:negative regulation of TOR signaling"/>
    <property type="evidence" value="ECO:0007669"/>
    <property type="project" value="TreeGrafter"/>
</dbReference>
<organism evidence="3 4">
    <name type="scientific">Botryobasidium botryosum (strain FD-172 SS1)</name>
    <dbReference type="NCBI Taxonomy" id="930990"/>
    <lineage>
        <taxon>Eukaryota</taxon>
        <taxon>Fungi</taxon>
        <taxon>Dikarya</taxon>
        <taxon>Basidiomycota</taxon>
        <taxon>Agaricomycotina</taxon>
        <taxon>Agaricomycetes</taxon>
        <taxon>Cantharellales</taxon>
        <taxon>Botryobasidiaceae</taxon>
        <taxon>Botryobasidium</taxon>
    </lineage>
</organism>
<dbReference type="GO" id="GO:0033596">
    <property type="term" value="C:TSC1-TSC2 complex"/>
    <property type="evidence" value="ECO:0007669"/>
    <property type="project" value="TreeGrafter"/>
</dbReference>
<keyword evidence="4" id="KW-1185">Reference proteome</keyword>
<feature type="region of interest" description="Disordered" evidence="2">
    <location>
        <begin position="525"/>
        <end position="574"/>
    </location>
</feature>
<protein>
    <submittedName>
        <fullName evidence="3">Uncharacterized protein</fullName>
    </submittedName>
</protein>
<feature type="region of interest" description="Disordered" evidence="2">
    <location>
        <begin position="816"/>
        <end position="854"/>
    </location>
</feature>
<dbReference type="PANTHER" id="PTHR15154:SF2">
    <property type="entry name" value="HAMARTIN"/>
    <property type="match status" value="1"/>
</dbReference>
<feature type="region of interest" description="Disordered" evidence="2">
    <location>
        <begin position="449"/>
        <end position="509"/>
    </location>
</feature>
<dbReference type="PANTHER" id="PTHR15154">
    <property type="entry name" value="HAMARTIN"/>
    <property type="match status" value="1"/>
</dbReference>
<feature type="compositionally biased region" description="Low complexity" evidence="2">
    <location>
        <begin position="563"/>
        <end position="574"/>
    </location>
</feature>
<feature type="coiled-coil region" evidence="1">
    <location>
        <begin position="863"/>
        <end position="897"/>
    </location>
</feature>
<gene>
    <name evidence="3" type="ORF">BOTBODRAFT_147832</name>
</gene>
<evidence type="ECO:0000313" key="3">
    <source>
        <dbReference type="EMBL" id="KDQ10321.1"/>
    </source>
</evidence>
<feature type="coiled-coil region" evidence="1">
    <location>
        <begin position="770"/>
        <end position="811"/>
    </location>
</feature>
<dbReference type="GO" id="GO:0051726">
    <property type="term" value="P:regulation of cell cycle"/>
    <property type="evidence" value="ECO:0007669"/>
    <property type="project" value="TreeGrafter"/>
</dbReference>
<feature type="region of interest" description="Disordered" evidence="2">
    <location>
        <begin position="902"/>
        <end position="931"/>
    </location>
</feature>
<keyword evidence="1" id="KW-0175">Coiled coil</keyword>
<dbReference type="OrthoDB" id="28737at2759"/>
<sequence length="958" mass="106548">MSPQDVAQSLQAALASPPPVDLTGVTSIAQQFISGLQSLDEEERATATAELEKELQYTYENLVDVESTDQVQCFFTVLYVLREALPHASIVSLWFYLAIRPALRNTRLNAATVEHVKELVLMTMQSEGESKPDEIHRRVMDLYLLDAPSEHSAVEALEDVDLDSEERKKRRVWKENLQDILITHGLTRPKELFDIVDMYFTSPENRLQLSILLLNFFQAPTAIPIKELTESKLFDTMLCCLQIDNSTSLFALLIHCLNMILPTLTVCETGKARVVLPCMLATLGRALCWRKRTKDDGGVGQIPVDIRSTSEGRALQIKPDLGWTRLESTFDTTVSPPPPDVRQYFTFLYGLWPCNTLAFLRDPAAYLGTAGFESPFTTGWNEAFEVDQIRARGKTLLEMHVVHPALIYHDASNERSDPKLSSGTLDDVPRVISECATLNLSVAMLRARPNEQPPTPLGEGDGHTETSPSFFPTADYDQAGGLEPFEVPLPPSGSSGHDLPAQPPAPTIAPHSAITSLTAMESAMGGITMDDPSSPPLLPLHSSHLPAPSTPLALPSPLPLTPPAQASPHAAEAPLPAEPTLAEVEAISILQREVVLLKNELNFELWSKRQLMSHVAQLHKDRVASGNEEAERQILRNKLKEYEKRLLTAQEQIEILKSENEIAKARHAQWVNELQEKLRARRKEKASWQQAAVELRGEVNDANAMLKAQKKSLEDAQNSVFVLKNTVEENAPKVAKYEEYKRRIDELTKMQILWDDSDERREFKTQKAEIEQLQMRLSNSELLIESLKHANEQLVDTNNSQRNQIISLEARVVLRSPSPATAPSTPRFRPGRPSLSRSGSQQTQSQSQTQNQFEGAAALHTKLAQFEDESTALRAKNYDLEEEVEELRAMVEILRVESSGGMRNARGADDMGRQTSMTQSQSPFSPGMFSGPSPLLSPVALADLMQATEPGDAFSLPR</sequence>
<feature type="coiled-coil region" evidence="1">
    <location>
        <begin position="625"/>
        <end position="719"/>
    </location>
</feature>
<dbReference type="HOGENOM" id="CLU_007465_0_0_1"/>
<dbReference type="AlphaFoldDB" id="A0A067MFK7"/>
<dbReference type="EMBL" id="KL198069">
    <property type="protein sequence ID" value="KDQ10321.1"/>
    <property type="molecule type" value="Genomic_DNA"/>
</dbReference>
<dbReference type="InterPro" id="IPR007483">
    <property type="entry name" value="Hamartin"/>
</dbReference>
<feature type="compositionally biased region" description="Low complexity" evidence="2">
    <location>
        <begin position="539"/>
        <end position="553"/>
    </location>
</feature>